<evidence type="ECO:0000313" key="2">
    <source>
        <dbReference type="EMBL" id="ETW12932.1"/>
    </source>
</evidence>
<comment type="caution">
    <text evidence="2">The sequence shown here is derived from an EMBL/GenBank/DDBJ whole genome shotgun (WGS) entry which is preliminary data.</text>
</comment>
<name>W4HJN6_9RHOB</name>
<evidence type="ECO:0000256" key="1">
    <source>
        <dbReference type="SAM" id="Phobius"/>
    </source>
</evidence>
<feature type="transmembrane region" description="Helical" evidence="1">
    <location>
        <begin position="12"/>
        <end position="33"/>
    </location>
</feature>
<keyword evidence="3" id="KW-1185">Reference proteome</keyword>
<evidence type="ECO:0000313" key="3">
    <source>
        <dbReference type="Proteomes" id="UP000019063"/>
    </source>
</evidence>
<accession>W4HJN6</accession>
<dbReference type="AlphaFoldDB" id="W4HJN6"/>
<protein>
    <submittedName>
        <fullName evidence="2">Transport energizing protein, ExbD/TolR family protein</fullName>
    </submittedName>
</protein>
<reference evidence="2 3" key="1">
    <citation type="journal article" date="2014" name="Antonie Van Leeuwenhoek">
        <title>Roseivivax atlanticus sp. nov., isolated from surface seawater of the Atlantic Ocean.</title>
        <authorList>
            <person name="Li G."/>
            <person name="Lai Q."/>
            <person name="Liu X."/>
            <person name="Sun F."/>
            <person name="Shao Z."/>
        </authorList>
    </citation>
    <scope>NUCLEOTIDE SEQUENCE [LARGE SCALE GENOMIC DNA]</scope>
    <source>
        <strain evidence="2 3">22II-s10s</strain>
    </source>
</reference>
<proteinExistence type="predicted"/>
<dbReference type="OrthoDB" id="7860253at2"/>
<dbReference type="EMBL" id="AQQW01000005">
    <property type="protein sequence ID" value="ETW12932.1"/>
    <property type="molecule type" value="Genomic_DNA"/>
</dbReference>
<dbReference type="PATRIC" id="fig|1317118.6.peg.2128"/>
<organism evidence="2 3">
    <name type="scientific">Roseivivax marinus</name>
    <dbReference type="NCBI Taxonomy" id="1379903"/>
    <lineage>
        <taxon>Bacteria</taxon>
        <taxon>Pseudomonadati</taxon>
        <taxon>Pseudomonadota</taxon>
        <taxon>Alphaproteobacteria</taxon>
        <taxon>Rhodobacterales</taxon>
        <taxon>Roseobacteraceae</taxon>
        <taxon>Roseivivax</taxon>
    </lineage>
</organism>
<sequence>MRSLLPPRREKVQLDVSLAIVNIVLLLILFFLATGSLLNSPGVGVDLAQSAALPLDTLPQPLLAVEPSGGLTLDGVAISRDELGAALGTETRLNVLIDRGAPALELIELLSEPELNALDIRLVTIRSGAGP</sequence>
<dbReference type="STRING" id="1379903.ATO8_10323"/>
<keyword evidence="1" id="KW-0812">Transmembrane</keyword>
<dbReference type="Proteomes" id="UP000019063">
    <property type="component" value="Unassembled WGS sequence"/>
</dbReference>
<gene>
    <name evidence="2" type="ORF">ATO8_10323</name>
</gene>
<keyword evidence="1" id="KW-0472">Membrane</keyword>
<dbReference type="RefSeq" id="WP_051487681.1">
    <property type="nucleotide sequence ID" value="NZ_AQQW01000005.1"/>
</dbReference>
<dbReference type="eggNOG" id="ENOG5032ZRF">
    <property type="taxonomic scope" value="Bacteria"/>
</dbReference>
<keyword evidence="1" id="KW-1133">Transmembrane helix</keyword>